<reference evidence="1" key="1">
    <citation type="submission" date="2021-02" db="EMBL/GenBank/DDBJ databases">
        <authorList>
            <person name="Nowell W R."/>
        </authorList>
    </citation>
    <scope>NUCLEOTIDE SEQUENCE</scope>
</reference>
<name>A0A820M8W9_9BILA</name>
<comment type="caution">
    <text evidence="1">The sequence shown here is derived from an EMBL/GenBank/DDBJ whole genome shotgun (WGS) entry which is preliminary data.</text>
</comment>
<evidence type="ECO:0000313" key="2">
    <source>
        <dbReference type="Proteomes" id="UP000663836"/>
    </source>
</evidence>
<accession>A0A820M8W9</accession>
<dbReference type="Proteomes" id="UP000663836">
    <property type="component" value="Unassembled WGS sequence"/>
</dbReference>
<organism evidence="1 2">
    <name type="scientific">Rotaria sordida</name>
    <dbReference type="NCBI Taxonomy" id="392033"/>
    <lineage>
        <taxon>Eukaryota</taxon>
        <taxon>Metazoa</taxon>
        <taxon>Spiralia</taxon>
        <taxon>Gnathifera</taxon>
        <taxon>Rotifera</taxon>
        <taxon>Eurotatoria</taxon>
        <taxon>Bdelloidea</taxon>
        <taxon>Philodinida</taxon>
        <taxon>Philodinidae</taxon>
        <taxon>Rotaria</taxon>
    </lineage>
</organism>
<evidence type="ECO:0000313" key="1">
    <source>
        <dbReference type="EMBL" id="CAF4368544.1"/>
    </source>
</evidence>
<protein>
    <submittedName>
        <fullName evidence="1">Uncharacterized protein</fullName>
    </submittedName>
</protein>
<dbReference type="AlphaFoldDB" id="A0A820M8W9"/>
<dbReference type="EMBL" id="CAJOBD010056476">
    <property type="protein sequence ID" value="CAF4368544.1"/>
    <property type="molecule type" value="Genomic_DNA"/>
</dbReference>
<feature type="non-terminal residue" evidence="1">
    <location>
        <position position="1"/>
    </location>
</feature>
<gene>
    <name evidence="1" type="ORF">JBS370_LOCUS42459</name>
</gene>
<sequence>YPDYDGGSPVIEFEVQLINS</sequence>
<feature type="non-terminal residue" evidence="1">
    <location>
        <position position="20"/>
    </location>
</feature>
<proteinExistence type="predicted"/>